<feature type="transmembrane region" description="Helical" evidence="1">
    <location>
        <begin position="166"/>
        <end position="190"/>
    </location>
</feature>
<dbReference type="STRING" id="1423788.FC78_GL002192"/>
<dbReference type="AlphaFoldDB" id="A0A0R1KR23"/>
<sequence>MRFLRLFCFHLKIYASNQYFLWLTISSTISLFLLQFIVAYATKQLNDTSLWIRSGIFGLWSSATTSAGCIGFQRFQGTLPYLTNTRIDDRISLMALLLPASSFGLLSFPVSYLLAVLLGVSHSNVSMRLVLLVGTLWLAASLMDFLIAGLFLLTTNAIVYEELITIPLLLLSGLFSSAPILKPILIPFQWIIPIASPIHALLNSTSEFNFLGFILSCVLWGVVTWILTKYLLILSKRTGNVRLM</sequence>
<organism evidence="2 3">
    <name type="scientific">Companilactobacillus bobalius DSM 19674</name>
    <dbReference type="NCBI Taxonomy" id="1423788"/>
    <lineage>
        <taxon>Bacteria</taxon>
        <taxon>Bacillati</taxon>
        <taxon>Bacillota</taxon>
        <taxon>Bacilli</taxon>
        <taxon>Lactobacillales</taxon>
        <taxon>Lactobacillaceae</taxon>
        <taxon>Companilactobacillus</taxon>
        <taxon>Companilactobacillus bobalius</taxon>
    </lineage>
</organism>
<accession>A0A0R1KR23</accession>
<keyword evidence="3" id="KW-1185">Reference proteome</keyword>
<evidence type="ECO:0000313" key="2">
    <source>
        <dbReference type="EMBL" id="KRK83380.1"/>
    </source>
</evidence>
<feature type="transmembrane region" description="Helical" evidence="1">
    <location>
        <begin position="93"/>
        <end position="117"/>
    </location>
</feature>
<dbReference type="EMBL" id="AZDY01000037">
    <property type="protein sequence ID" value="KRK83380.1"/>
    <property type="molecule type" value="Genomic_DNA"/>
</dbReference>
<gene>
    <name evidence="2" type="ORF">FC78_GL002192</name>
</gene>
<evidence type="ECO:0008006" key="4">
    <source>
        <dbReference type="Google" id="ProtNLM"/>
    </source>
</evidence>
<feature type="transmembrane region" description="Helical" evidence="1">
    <location>
        <begin position="210"/>
        <end position="234"/>
    </location>
</feature>
<evidence type="ECO:0000313" key="3">
    <source>
        <dbReference type="Proteomes" id="UP000051515"/>
    </source>
</evidence>
<reference evidence="2 3" key="1">
    <citation type="journal article" date="2015" name="Genome Announc.">
        <title>Expanding the biotechnology potential of lactobacilli through comparative genomics of 213 strains and associated genera.</title>
        <authorList>
            <person name="Sun Z."/>
            <person name="Harris H.M."/>
            <person name="McCann A."/>
            <person name="Guo C."/>
            <person name="Argimon S."/>
            <person name="Zhang W."/>
            <person name="Yang X."/>
            <person name="Jeffery I.B."/>
            <person name="Cooney J.C."/>
            <person name="Kagawa T.F."/>
            <person name="Liu W."/>
            <person name="Song Y."/>
            <person name="Salvetti E."/>
            <person name="Wrobel A."/>
            <person name="Rasinkangas P."/>
            <person name="Parkhill J."/>
            <person name="Rea M.C."/>
            <person name="O'Sullivan O."/>
            <person name="Ritari J."/>
            <person name="Douillard F.P."/>
            <person name="Paul Ross R."/>
            <person name="Yang R."/>
            <person name="Briner A.E."/>
            <person name="Felis G.E."/>
            <person name="de Vos W.M."/>
            <person name="Barrangou R."/>
            <person name="Klaenhammer T.R."/>
            <person name="Caufield P.W."/>
            <person name="Cui Y."/>
            <person name="Zhang H."/>
            <person name="O'Toole P.W."/>
        </authorList>
    </citation>
    <scope>NUCLEOTIDE SEQUENCE [LARGE SCALE GENOMIC DNA]</scope>
    <source>
        <strain evidence="2 3">DSM 19674</strain>
    </source>
</reference>
<keyword evidence="1" id="KW-0472">Membrane</keyword>
<name>A0A0R1KR23_9LACO</name>
<comment type="caution">
    <text evidence="2">The sequence shown here is derived from an EMBL/GenBank/DDBJ whole genome shotgun (WGS) entry which is preliminary data.</text>
</comment>
<keyword evidence="1" id="KW-1133">Transmembrane helix</keyword>
<proteinExistence type="predicted"/>
<evidence type="ECO:0000256" key="1">
    <source>
        <dbReference type="SAM" id="Phobius"/>
    </source>
</evidence>
<feature type="transmembrane region" description="Helical" evidence="1">
    <location>
        <begin position="129"/>
        <end position="154"/>
    </location>
</feature>
<protein>
    <recommendedName>
        <fullName evidence="4">Multidrug ABC transporter permease</fullName>
    </recommendedName>
</protein>
<feature type="transmembrane region" description="Helical" evidence="1">
    <location>
        <begin position="20"/>
        <end position="38"/>
    </location>
</feature>
<dbReference type="PATRIC" id="fig|1423788.3.peg.2261"/>
<feature type="transmembrane region" description="Helical" evidence="1">
    <location>
        <begin position="50"/>
        <end position="72"/>
    </location>
</feature>
<dbReference type="Proteomes" id="UP000051515">
    <property type="component" value="Unassembled WGS sequence"/>
</dbReference>
<keyword evidence="1" id="KW-0812">Transmembrane</keyword>